<sequence>MLSLQPTKSAKSKGSGKSPKKGKKSKKSKKSKAPKKEVDILNPAAMLNAYYISHNAVDCLEFRGFGWSGAPKKKKGKKGKKK</sequence>
<feature type="compositionally biased region" description="Low complexity" evidence="1">
    <location>
        <begin position="8"/>
        <end position="17"/>
    </location>
</feature>
<name>A0A8C5R2U8_9ANUR</name>
<keyword evidence="3" id="KW-1185">Reference proteome</keyword>
<evidence type="ECO:0000256" key="1">
    <source>
        <dbReference type="SAM" id="MobiDB-lite"/>
    </source>
</evidence>
<evidence type="ECO:0000313" key="3">
    <source>
        <dbReference type="Proteomes" id="UP000694569"/>
    </source>
</evidence>
<dbReference type="Ensembl" id="ENSLLET00000048699.1">
    <property type="protein sequence ID" value="ENSLLEP00000046850.1"/>
    <property type="gene ID" value="ENSLLEG00000029652.1"/>
</dbReference>
<proteinExistence type="predicted"/>
<reference evidence="2" key="2">
    <citation type="submission" date="2025-09" db="UniProtKB">
        <authorList>
            <consortium name="Ensembl"/>
        </authorList>
    </citation>
    <scope>IDENTIFICATION</scope>
</reference>
<dbReference type="PANTHER" id="PTHR37932">
    <property type="entry name" value="SMALL LYSINE-RICH PROTEIN 1"/>
    <property type="match status" value="1"/>
</dbReference>
<dbReference type="OrthoDB" id="5989977at2759"/>
<dbReference type="AlphaFoldDB" id="A0A8C5R2U8"/>
<reference evidence="2" key="1">
    <citation type="submission" date="2025-08" db="UniProtKB">
        <authorList>
            <consortium name="Ensembl"/>
        </authorList>
    </citation>
    <scope>IDENTIFICATION</scope>
</reference>
<accession>A0A8C5R2U8</accession>
<dbReference type="Proteomes" id="UP000694569">
    <property type="component" value="Unplaced"/>
</dbReference>
<evidence type="ECO:0000313" key="2">
    <source>
        <dbReference type="Ensembl" id="ENSLLEP00000046850.1"/>
    </source>
</evidence>
<gene>
    <name evidence="2" type="primary">SMKR1</name>
</gene>
<dbReference type="InterPro" id="IPR037760">
    <property type="entry name" value="SMKR1"/>
</dbReference>
<dbReference type="GeneTree" id="ENSGT00640000091917"/>
<dbReference type="PANTHER" id="PTHR37932:SF1">
    <property type="entry name" value="SMALL LYSINE-RICH PROTEIN 1"/>
    <property type="match status" value="1"/>
</dbReference>
<organism evidence="2 3">
    <name type="scientific">Leptobrachium leishanense</name>
    <name type="common">Leishan spiny toad</name>
    <dbReference type="NCBI Taxonomy" id="445787"/>
    <lineage>
        <taxon>Eukaryota</taxon>
        <taxon>Metazoa</taxon>
        <taxon>Chordata</taxon>
        <taxon>Craniata</taxon>
        <taxon>Vertebrata</taxon>
        <taxon>Euteleostomi</taxon>
        <taxon>Amphibia</taxon>
        <taxon>Batrachia</taxon>
        <taxon>Anura</taxon>
        <taxon>Pelobatoidea</taxon>
        <taxon>Megophryidae</taxon>
        <taxon>Leptobrachium</taxon>
    </lineage>
</organism>
<feature type="compositionally biased region" description="Basic residues" evidence="1">
    <location>
        <begin position="18"/>
        <end position="33"/>
    </location>
</feature>
<feature type="region of interest" description="Disordered" evidence="1">
    <location>
        <begin position="1"/>
        <end position="38"/>
    </location>
</feature>
<protein>
    <submittedName>
        <fullName evidence="2">Small lysine rich protein 1</fullName>
    </submittedName>
</protein>